<feature type="chain" id="PRO_5047064865" evidence="1">
    <location>
        <begin position="31"/>
        <end position="257"/>
    </location>
</feature>
<name>A0ABV1NZP4_9ACTN</name>
<proteinExistence type="predicted"/>
<feature type="signal peptide" evidence="1">
    <location>
        <begin position="1"/>
        <end position="30"/>
    </location>
</feature>
<dbReference type="RefSeq" id="WP_251534177.1">
    <property type="nucleotide sequence ID" value="NZ_JBEGDP010000012.1"/>
</dbReference>
<keyword evidence="3" id="KW-1185">Reference proteome</keyword>
<gene>
    <name evidence="2" type="ORF">V6R90_11685</name>
</gene>
<protein>
    <submittedName>
        <fullName evidence="2">Uncharacterized protein</fullName>
    </submittedName>
</protein>
<comment type="caution">
    <text evidence="2">The sequence shown here is derived from an EMBL/GenBank/DDBJ whole genome shotgun (WGS) entry which is preliminary data.</text>
</comment>
<organism evidence="2 3">
    <name type="scientific">Nocardioides kribbensis</name>
    <dbReference type="NCBI Taxonomy" id="305517"/>
    <lineage>
        <taxon>Bacteria</taxon>
        <taxon>Bacillati</taxon>
        <taxon>Actinomycetota</taxon>
        <taxon>Actinomycetes</taxon>
        <taxon>Propionibacteriales</taxon>
        <taxon>Nocardioidaceae</taxon>
        <taxon>Nocardioides</taxon>
    </lineage>
</organism>
<dbReference type="EMBL" id="JBEGDP010000012">
    <property type="protein sequence ID" value="MEQ7847940.1"/>
    <property type="molecule type" value="Genomic_DNA"/>
</dbReference>
<evidence type="ECO:0000256" key="1">
    <source>
        <dbReference type="SAM" id="SignalP"/>
    </source>
</evidence>
<sequence length="257" mass="26380">MRPSAAPTATAVVGLIGLLTGALTGCAASADDLAARGERSPSVVDVVVEPDAADDGAGPLSAASHHVRAVMRADATAEEVMALFDAYDDQVEAGDVVSVSVTLEGATGASLASGEGVEVSLREVEDLVRAQADPVVTSYLLQDYPDLPLVQVGLAPVSFAEVVSVADRYLLLDDLESVTVSSGDLVLRREAVDGSAERVAAREAAVLAVAERFDLLGADVSGRGPDLEVDVADGQEAAARRFLARTATDDVGRVVVR</sequence>
<reference evidence="2 3" key="1">
    <citation type="submission" date="2024-02" db="EMBL/GenBank/DDBJ databases">
        <title>Full genome sequence of Nocardioides kribbensis.</title>
        <authorList>
            <person name="Poletto B.L."/>
            <person name="Silva G."/>
            <person name="Galante D."/>
            <person name="Campos K.R."/>
            <person name="Santos M.B.N."/>
            <person name="Sacchi C.T."/>
        </authorList>
    </citation>
    <scope>NUCLEOTIDE SEQUENCE [LARGE SCALE GENOMIC DNA]</scope>
    <source>
        <strain evidence="2 3">O4R</strain>
    </source>
</reference>
<evidence type="ECO:0000313" key="3">
    <source>
        <dbReference type="Proteomes" id="UP001482520"/>
    </source>
</evidence>
<dbReference type="Proteomes" id="UP001482520">
    <property type="component" value="Unassembled WGS sequence"/>
</dbReference>
<accession>A0ABV1NZP4</accession>
<evidence type="ECO:0000313" key="2">
    <source>
        <dbReference type="EMBL" id="MEQ7847940.1"/>
    </source>
</evidence>
<dbReference type="PROSITE" id="PS51257">
    <property type="entry name" value="PROKAR_LIPOPROTEIN"/>
    <property type="match status" value="1"/>
</dbReference>
<keyword evidence="1" id="KW-0732">Signal</keyword>